<protein>
    <recommendedName>
        <fullName evidence="2">DUF4774 domain-containing protein</fullName>
    </recommendedName>
</protein>
<evidence type="ECO:0000259" key="2">
    <source>
        <dbReference type="Pfam" id="PF15999"/>
    </source>
</evidence>
<dbReference type="Pfam" id="PF15999">
    <property type="entry name" value="DUF4774"/>
    <property type="match status" value="1"/>
</dbReference>
<gene>
    <name evidence="3" type="ORF">CALMAC_LOCUS21058</name>
</gene>
<dbReference type="Proteomes" id="UP000410492">
    <property type="component" value="Unassembled WGS sequence"/>
</dbReference>
<dbReference type="EMBL" id="CAACVG010015550">
    <property type="protein sequence ID" value="VEN64566.1"/>
    <property type="molecule type" value="Genomic_DNA"/>
</dbReference>
<keyword evidence="4" id="KW-1185">Reference proteome</keyword>
<proteinExistence type="predicted"/>
<organism evidence="3 4">
    <name type="scientific">Callosobruchus maculatus</name>
    <name type="common">Southern cowpea weevil</name>
    <name type="synonym">Pulse bruchid</name>
    <dbReference type="NCBI Taxonomy" id="64391"/>
    <lineage>
        <taxon>Eukaryota</taxon>
        <taxon>Metazoa</taxon>
        <taxon>Ecdysozoa</taxon>
        <taxon>Arthropoda</taxon>
        <taxon>Hexapoda</taxon>
        <taxon>Insecta</taxon>
        <taxon>Pterygota</taxon>
        <taxon>Neoptera</taxon>
        <taxon>Endopterygota</taxon>
        <taxon>Coleoptera</taxon>
        <taxon>Polyphaga</taxon>
        <taxon>Cucujiformia</taxon>
        <taxon>Chrysomeloidea</taxon>
        <taxon>Chrysomelidae</taxon>
        <taxon>Bruchinae</taxon>
        <taxon>Bruchini</taxon>
        <taxon>Callosobruchus</taxon>
    </lineage>
</organism>
<feature type="region of interest" description="Disordered" evidence="1">
    <location>
        <begin position="70"/>
        <end position="94"/>
    </location>
</feature>
<dbReference type="InterPro" id="IPR031942">
    <property type="entry name" value="DUF4774"/>
</dbReference>
<evidence type="ECO:0000256" key="1">
    <source>
        <dbReference type="SAM" id="MobiDB-lite"/>
    </source>
</evidence>
<dbReference type="AlphaFoldDB" id="A0A653DWR6"/>
<feature type="domain" description="DUF4774" evidence="2">
    <location>
        <begin position="178"/>
        <end position="235"/>
    </location>
</feature>
<sequence length="244" mass="27422">MIEGVLLFSKFTHPLGLRFPKRLTYPSSAYAPQLFGNYLYNVDPTSNQLYYSFYPLQTSNLYYNFPKQYQHTREEPRRTTTPPPRIKQKNRAKPLKLSQLPTDVEEVDDMLSMIPPVQQVKVTNAQNKTSEALKQKKPPSLAAYRAHPLLHYVKNRNTIAKEKIISFRNPNSSKEDITTLILKPVARSVAGVEGKAVSNPLSKAILRDGVNVDILFEPDAVAIAGPGGVAHAQSDLEISYEDVI</sequence>
<evidence type="ECO:0000313" key="4">
    <source>
        <dbReference type="Proteomes" id="UP000410492"/>
    </source>
</evidence>
<reference evidence="3 4" key="1">
    <citation type="submission" date="2019-01" db="EMBL/GenBank/DDBJ databases">
        <authorList>
            <person name="Sayadi A."/>
        </authorList>
    </citation>
    <scope>NUCLEOTIDE SEQUENCE [LARGE SCALE GENOMIC DNA]</scope>
</reference>
<accession>A0A653DWR6</accession>
<evidence type="ECO:0000313" key="3">
    <source>
        <dbReference type="EMBL" id="VEN64566.1"/>
    </source>
</evidence>
<dbReference type="OrthoDB" id="8194084at2759"/>
<name>A0A653DWR6_CALMS</name>